<comment type="caution">
    <text evidence="2">The sequence shown here is derived from an EMBL/GenBank/DDBJ whole genome shotgun (WGS) entry which is preliminary data.</text>
</comment>
<proteinExistence type="predicted"/>
<evidence type="ECO:0008006" key="4">
    <source>
        <dbReference type="Google" id="ProtNLM"/>
    </source>
</evidence>
<sequence length="235" mass="25475">MSRGALAPTTAAWLLLGAAFGSPSCHISSRNTTASVSCSDFGSPVDFEHFIQRPLSRPTLSFVLRDSHLERLPPGAFADVSATSLELINVTVDSFEYAEDDNPFAGLRASVENVTFSGRSSLPASWAILSDLQSLRALAIFEAPGRLNLTRDIGLLPGSLRHVIVDSAQVGYVDDLWLAALVNLESLTLRNTDVSELKRSMMPRPAAALKNLDLSYLRRCGTLSSQLQLWCIQLA</sequence>
<organism evidence="2 3">
    <name type="scientific">Amblyomma americanum</name>
    <name type="common">Lone star tick</name>
    <dbReference type="NCBI Taxonomy" id="6943"/>
    <lineage>
        <taxon>Eukaryota</taxon>
        <taxon>Metazoa</taxon>
        <taxon>Ecdysozoa</taxon>
        <taxon>Arthropoda</taxon>
        <taxon>Chelicerata</taxon>
        <taxon>Arachnida</taxon>
        <taxon>Acari</taxon>
        <taxon>Parasitiformes</taxon>
        <taxon>Ixodida</taxon>
        <taxon>Ixodoidea</taxon>
        <taxon>Ixodidae</taxon>
        <taxon>Amblyomminae</taxon>
        <taxon>Amblyomma</taxon>
    </lineage>
</organism>
<accession>A0AAQ4CXU9</accession>
<feature type="chain" id="PRO_5043001304" description="Secreted protein" evidence="1">
    <location>
        <begin position="22"/>
        <end position="235"/>
    </location>
</feature>
<keyword evidence="1" id="KW-0732">Signal</keyword>
<evidence type="ECO:0000256" key="1">
    <source>
        <dbReference type="SAM" id="SignalP"/>
    </source>
</evidence>
<dbReference type="SUPFAM" id="SSF52058">
    <property type="entry name" value="L domain-like"/>
    <property type="match status" value="1"/>
</dbReference>
<name>A0AAQ4CXU9_AMBAM</name>
<dbReference type="Gene3D" id="3.80.10.10">
    <property type="entry name" value="Ribonuclease Inhibitor"/>
    <property type="match status" value="1"/>
</dbReference>
<dbReference type="EMBL" id="JARKHS020036782">
    <property type="protein sequence ID" value="KAK8755039.1"/>
    <property type="molecule type" value="Genomic_DNA"/>
</dbReference>
<keyword evidence="3" id="KW-1185">Reference proteome</keyword>
<dbReference type="Proteomes" id="UP001321473">
    <property type="component" value="Unassembled WGS sequence"/>
</dbReference>
<dbReference type="InterPro" id="IPR032675">
    <property type="entry name" value="LRR_dom_sf"/>
</dbReference>
<evidence type="ECO:0000313" key="3">
    <source>
        <dbReference type="Proteomes" id="UP001321473"/>
    </source>
</evidence>
<reference evidence="2 3" key="1">
    <citation type="journal article" date="2023" name="Arcadia Sci">
        <title>De novo assembly of a long-read Amblyomma americanum tick genome.</title>
        <authorList>
            <person name="Chou S."/>
            <person name="Poskanzer K.E."/>
            <person name="Rollins M."/>
            <person name="Thuy-Boun P.S."/>
        </authorList>
    </citation>
    <scope>NUCLEOTIDE SEQUENCE [LARGE SCALE GENOMIC DNA]</scope>
    <source>
        <strain evidence="2">F_SG_1</strain>
        <tissue evidence="2">Salivary glands</tissue>
    </source>
</reference>
<dbReference type="AlphaFoldDB" id="A0AAQ4CXU9"/>
<gene>
    <name evidence="2" type="ORF">V5799_002254</name>
</gene>
<protein>
    <recommendedName>
        <fullName evidence="4">Secreted protein</fullName>
    </recommendedName>
</protein>
<feature type="signal peptide" evidence="1">
    <location>
        <begin position="1"/>
        <end position="21"/>
    </location>
</feature>
<evidence type="ECO:0000313" key="2">
    <source>
        <dbReference type="EMBL" id="KAK8755039.1"/>
    </source>
</evidence>